<reference evidence="5 6" key="2">
    <citation type="submission" date="2009-02" db="EMBL/GenBank/DDBJ databases">
        <title>Draft genome sequence of Blautia hydrogenotrophica DSM 10507 (Ruminococcus hydrogenotrophicus DSM 10507).</title>
        <authorList>
            <person name="Sudarsanam P."/>
            <person name="Ley R."/>
            <person name="Guruge J."/>
            <person name="Turnbaugh P.J."/>
            <person name="Mahowald M."/>
            <person name="Liep D."/>
            <person name="Gordon J."/>
        </authorList>
    </citation>
    <scope>NUCLEOTIDE SEQUENCE [LARGE SCALE GENOMIC DNA]</scope>
    <source>
        <strain evidence="6">DSM 10507 / JCM 14656 / S5a33</strain>
    </source>
</reference>
<feature type="domain" description="Acetyl-CoA hydrolase/transferase N-terminal" evidence="3">
    <location>
        <begin position="15"/>
        <end position="186"/>
    </location>
</feature>
<dbReference type="GeneID" id="86822871"/>
<dbReference type="HOGENOM" id="CLU_030703_1_0_9"/>
<dbReference type="InterPro" id="IPR026888">
    <property type="entry name" value="AcetylCoA_hyd_C"/>
</dbReference>
<dbReference type="GO" id="GO:0008775">
    <property type="term" value="F:acetate CoA-transferase activity"/>
    <property type="evidence" value="ECO:0007669"/>
    <property type="project" value="InterPro"/>
</dbReference>
<evidence type="ECO:0008006" key="7">
    <source>
        <dbReference type="Google" id="ProtNLM"/>
    </source>
</evidence>
<feature type="domain" description="Acetyl-CoA hydrolase/transferase C-terminal" evidence="4">
    <location>
        <begin position="274"/>
        <end position="427"/>
    </location>
</feature>
<dbReference type="EMBL" id="ACBZ01000176">
    <property type="protein sequence ID" value="EEG47820.1"/>
    <property type="molecule type" value="Genomic_DNA"/>
</dbReference>
<dbReference type="InterPro" id="IPR038460">
    <property type="entry name" value="AcetylCoA_hyd_C_sf"/>
</dbReference>
<dbReference type="eggNOG" id="COG0427">
    <property type="taxonomic scope" value="Bacteria"/>
</dbReference>
<reference evidence="5 6" key="1">
    <citation type="submission" date="2009-01" db="EMBL/GenBank/DDBJ databases">
        <authorList>
            <person name="Fulton L."/>
            <person name="Clifton S."/>
            <person name="Fulton B."/>
            <person name="Xu J."/>
            <person name="Minx P."/>
            <person name="Pepin K.H."/>
            <person name="Johnson M."/>
            <person name="Bhonagiri V."/>
            <person name="Nash W.E."/>
            <person name="Mardis E.R."/>
            <person name="Wilson R.K."/>
        </authorList>
    </citation>
    <scope>NUCLEOTIDE SEQUENCE [LARGE SCALE GENOMIC DNA]</scope>
    <source>
        <strain evidence="6">DSM 10507 / JCM 14656 / S5a33</strain>
    </source>
</reference>
<dbReference type="Gene3D" id="3.40.1080.20">
    <property type="entry name" value="Acetyl-CoA hydrolase/transferase C-terminal domain"/>
    <property type="match status" value="1"/>
</dbReference>
<accession>C0CQX9</accession>
<evidence type="ECO:0000256" key="2">
    <source>
        <dbReference type="ARBA" id="ARBA00022679"/>
    </source>
</evidence>
<dbReference type="Gene3D" id="3.40.1080.10">
    <property type="entry name" value="Glutaconate Coenzyme A-transferase"/>
    <property type="match status" value="1"/>
</dbReference>
<sequence length="433" mass="48018">MTDYQKIYNEKKGTVAEALAIISDGDYLAPGYCANEPFTILGQLHTLQDREDIHKIRILYSLANGDYPFFEDAYKDTFSLDSYFFGSTNRRLYQNGRCSYIPVNLHEATKRKDSHDGPNVYIGSATPMDKHGYMRISLCNMIDRHYMDQAEKIILEINPNLPVVNGDTEIHIRDVDRIVEVNTPLPTIPLSKIEKEDEEIGKYVASLVHDGDTIQLGIGSIPDAIALALADKKDLGIHTEMINSGMAVLMQKGIVTNKKKTLHRGKTVGTFAFGDQNLYDCLDNNPAILMLPAEYVNNPAVIAKNDNMVAINTAIQVDLTGQVGSEGIGSRHYSGSGGQTDMSQGANHAKNGRSIIALHSTVKNGTISTIQPYLTPGTVVTLSRNCVDYIVTEYGIAALKGRNVRERVENLIAIAHPKFRDELREAAQKWMLW</sequence>
<dbReference type="Proteomes" id="UP000003100">
    <property type="component" value="Unassembled WGS sequence"/>
</dbReference>
<dbReference type="Gene3D" id="3.30.750.70">
    <property type="entry name" value="4-hydroxybutyrate coenzyme like domains"/>
    <property type="match status" value="1"/>
</dbReference>
<dbReference type="PANTHER" id="PTHR21432:SF20">
    <property type="entry name" value="ACETYL-COA HYDROLASE"/>
    <property type="match status" value="1"/>
</dbReference>
<name>C0CQX9_BLAHS</name>
<dbReference type="InterPro" id="IPR003702">
    <property type="entry name" value="ActCoA_hydro_N"/>
</dbReference>
<comment type="caution">
    <text evidence="5">The sequence shown here is derived from an EMBL/GenBank/DDBJ whole genome shotgun (WGS) entry which is preliminary data.</text>
</comment>
<evidence type="ECO:0000313" key="6">
    <source>
        <dbReference type="Proteomes" id="UP000003100"/>
    </source>
</evidence>
<dbReference type="AlphaFoldDB" id="C0CQX9"/>
<dbReference type="Pfam" id="PF02550">
    <property type="entry name" value="AcetylCoA_hydro"/>
    <property type="match status" value="1"/>
</dbReference>
<evidence type="ECO:0000259" key="4">
    <source>
        <dbReference type="Pfam" id="PF13336"/>
    </source>
</evidence>
<dbReference type="InterPro" id="IPR046433">
    <property type="entry name" value="ActCoA_hydro"/>
</dbReference>
<evidence type="ECO:0000256" key="1">
    <source>
        <dbReference type="ARBA" id="ARBA00009632"/>
    </source>
</evidence>
<keyword evidence="6" id="KW-1185">Reference proteome</keyword>
<evidence type="ECO:0000313" key="5">
    <source>
        <dbReference type="EMBL" id="EEG47820.1"/>
    </source>
</evidence>
<dbReference type="PANTHER" id="PTHR21432">
    <property type="entry name" value="ACETYL-COA HYDROLASE-RELATED"/>
    <property type="match status" value="1"/>
</dbReference>
<dbReference type="InterPro" id="IPR037171">
    <property type="entry name" value="NagB/RpiA_transferase-like"/>
</dbReference>
<protein>
    <recommendedName>
        <fullName evidence="7">Propionyl-CoA:succinate CoA transferase</fullName>
    </recommendedName>
</protein>
<dbReference type="RefSeq" id="WP_005951365.1">
    <property type="nucleotide sequence ID" value="NZ_CP136423.1"/>
</dbReference>
<gene>
    <name evidence="5" type="ORF">RUMHYD_03292</name>
</gene>
<dbReference type="SUPFAM" id="SSF100950">
    <property type="entry name" value="NagB/RpiA/CoA transferase-like"/>
    <property type="match status" value="2"/>
</dbReference>
<dbReference type="PATRIC" id="fig|476272.21.peg.1419"/>
<organism evidence="5 6">
    <name type="scientific">Blautia hydrogenotrophica (strain DSM 10507 / JCM 14656 / S5a33)</name>
    <name type="common">Ruminococcus hydrogenotrophicus</name>
    <dbReference type="NCBI Taxonomy" id="476272"/>
    <lineage>
        <taxon>Bacteria</taxon>
        <taxon>Bacillati</taxon>
        <taxon>Bacillota</taxon>
        <taxon>Clostridia</taxon>
        <taxon>Lachnospirales</taxon>
        <taxon>Lachnospiraceae</taxon>
        <taxon>Blautia</taxon>
    </lineage>
</organism>
<comment type="similarity">
    <text evidence="1">Belongs to the acetyl-CoA hydrolase/transferase family.</text>
</comment>
<proteinExistence type="inferred from homology"/>
<dbReference type="GO" id="GO:0006083">
    <property type="term" value="P:acetate metabolic process"/>
    <property type="evidence" value="ECO:0007669"/>
    <property type="project" value="InterPro"/>
</dbReference>
<evidence type="ECO:0000259" key="3">
    <source>
        <dbReference type="Pfam" id="PF02550"/>
    </source>
</evidence>
<dbReference type="Pfam" id="PF13336">
    <property type="entry name" value="AcetylCoA_hyd_C"/>
    <property type="match status" value="1"/>
</dbReference>
<keyword evidence="2" id="KW-0808">Transferase</keyword>